<evidence type="ECO:0000313" key="2">
    <source>
        <dbReference type="EMBL" id="GAA4239607.1"/>
    </source>
</evidence>
<sequence>MAGKSDRFGLFAESWNVAGRGEWHSLLREICPREGTMTVILVLLCLAIAGRELYLAFERKRIPGAPEIADIRTQLRALKGTRDELESVRASQGDRLDRLTREQDRDREALGAADARIRSLISQINDRMVPDVNDRLHRQREAMERLAADLTGLRAQLARRLDDAVAASLGAEAADVVAGLLRVEPPETLPPAAAVFGRFVEHQGLRVELTDLDRYYLSGRSPRGLERDFIELVRALRGDCEETTEQLRDLARALGDAERGTAQIGPLLLVRTPDSLVCGVLPLAELLRPETPGLLDDLPAAERRIRQLPETRFCVVSGSDSST</sequence>
<proteinExistence type="predicted"/>
<dbReference type="EMBL" id="BAABAS010000021">
    <property type="protein sequence ID" value="GAA4239607.1"/>
    <property type="molecule type" value="Genomic_DNA"/>
</dbReference>
<accession>A0ABP8CI34</accession>
<gene>
    <name evidence="2" type="ORF">GCM10022254_60300</name>
</gene>
<dbReference type="Proteomes" id="UP001501710">
    <property type="component" value="Unassembled WGS sequence"/>
</dbReference>
<organism evidence="2 3">
    <name type="scientific">Actinomadura meridiana</name>
    <dbReference type="NCBI Taxonomy" id="559626"/>
    <lineage>
        <taxon>Bacteria</taxon>
        <taxon>Bacillati</taxon>
        <taxon>Actinomycetota</taxon>
        <taxon>Actinomycetes</taxon>
        <taxon>Streptosporangiales</taxon>
        <taxon>Thermomonosporaceae</taxon>
        <taxon>Actinomadura</taxon>
    </lineage>
</organism>
<evidence type="ECO:0000313" key="3">
    <source>
        <dbReference type="Proteomes" id="UP001501710"/>
    </source>
</evidence>
<name>A0ABP8CI34_9ACTN</name>
<reference evidence="3" key="1">
    <citation type="journal article" date="2019" name="Int. J. Syst. Evol. Microbiol.">
        <title>The Global Catalogue of Microorganisms (GCM) 10K type strain sequencing project: providing services to taxonomists for standard genome sequencing and annotation.</title>
        <authorList>
            <consortium name="The Broad Institute Genomics Platform"/>
            <consortium name="The Broad Institute Genome Sequencing Center for Infectious Disease"/>
            <person name="Wu L."/>
            <person name="Ma J."/>
        </authorList>
    </citation>
    <scope>NUCLEOTIDE SEQUENCE [LARGE SCALE GENOMIC DNA]</scope>
    <source>
        <strain evidence="3">JCM 17440</strain>
    </source>
</reference>
<keyword evidence="1" id="KW-0175">Coiled coil</keyword>
<protein>
    <submittedName>
        <fullName evidence="2">Uncharacterized protein</fullName>
    </submittedName>
</protein>
<keyword evidence="3" id="KW-1185">Reference proteome</keyword>
<feature type="coiled-coil region" evidence="1">
    <location>
        <begin position="68"/>
        <end position="102"/>
    </location>
</feature>
<feature type="coiled-coil region" evidence="1">
    <location>
        <begin position="233"/>
        <end position="260"/>
    </location>
</feature>
<evidence type="ECO:0000256" key="1">
    <source>
        <dbReference type="SAM" id="Coils"/>
    </source>
</evidence>
<comment type="caution">
    <text evidence="2">The sequence shown here is derived from an EMBL/GenBank/DDBJ whole genome shotgun (WGS) entry which is preliminary data.</text>
</comment>